<dbReference type="Proteomes" id="UP001278188">
    <property type="component" value="Unassembled WGS sequence"/>
</dbReference>
<reference evidence="3" key="1">
    <citation type="submission" date="2018-09" db="EMBL/GenBank/DDBJ databases">
        <title>The complete genome of Acinetobacter sp. strain WCHAc010005.</title>
        <authorList>
            <person name="Hu Y."/>
            <person name="Long H."/>
            <person name="Feng Y."/>
            <person name="Zong Z."/>
        </authorList>
    </citation>
    <scope>NUCLEOTIDE SEQUENCE [LARGE SCALE GENOMIC DNA]</scope>
    <source>
        <strain evidence="3">WCHAc010005</strain>
    </source>
</reference>
<keyword evidence="4" id="KW-1185">Reference proteome</keyword>
<dbReference type="EMBL" id="JASVDY010000001">
    <property type="protein sequence ID" value="MDV2467504.1"/>
    <property type="molecule type" value="Genomic_DNA"/>
</dbReference>
<evidence type="ECO:0000313" key="4">
    <source>
        <dbReference type="Proteomes" id="UP001278188"/>
    </source>
</evidence>
<reference evidence="2 4" key="3">
    <citation type="submission" date="2023-06" db="EMBL/GenBank/DDBJ databases">
        <title>Genomic Analysis of Acinetobacter Strains Recovered from South Australian Aquatic Samples provides Insights into the Circulation of Antibiotic Resistance determinants in the Environment.</title>
        <authorList>
            <person name="Tobin L."/>
            <person name="Jarocki V.M."/>
            <person name="Kenyon J."/>
            <person name="Drigo B."/>
            <person name="Donner E."/>
            <person name="Djordjevic S.P."/>
            <person name="Hamidian M."/>
        </authorList>
    </citation>
    <scope>NUCLEOTIDE SEQUENCE [LARGE SCALE GENOMIC DNA]</scope>
    <source>
        <strain evidence="2 4">SAAc652</strain>
    </source>
</reference>
<protein>
    <submittedName>
        <fullName evidence="1">Uncharacterized protein</fullName>
    </submittedName>
</protein>
<evidence type="ECO:0000313" key="1">
    <source>
        <dbReference type="EMBL" id="AXY57594.1"/>
    </source>
</evidence>
<name>A0A3B7M092_9GAMM</name>
<dbReference type="AlphaFoldDB" id="A0A3B7M092"/>
<evidence type="ECO:0000313" key="3">
    <source>
        <dbReference type="Proteomes" id="UP000263753"/>
    </source>
</evidence>
<dbReference type="RefSeq" id="WP_087514106.1">
    <property type="nucleotide sequence ID" value="NZ_CP032134.1"/>
</dbReference>
<accession>A0A3B7M092</accession>
<gene>
    <name evidence="1" type="ORF">CDG60_14105</name>
    <name evidence="2" type="ORF">QR674_00675</name>
</gene>
<sequence>MDTLAIELIRQVELNKENCEPLIYEQGTILKVLMKTPTSYLVSDDADFNFTVLLSDEDKVWRKL</sequence>
<reference evidence="1" key="2">
    <citation type="journal article" date="2019" name="J. Microbiol.">
        <title>Acinetobacter chinensis, a novel Acinetobacter species, carrying blaNDM-1, recovered from hospital sewage.</title>
        <authorList>
            <person name="Hu Y."/>
            <person name="Feng Y."/>
            <person name="Qin J."/>
            <person name="Zhang X."/>
            <person name="Zong Z."/>
        </authorList>
    </citation>
    <scope>NUCLEOTIDE SEQUENCE</scope>
    <source>
        <strain evidence="1">WCHAc010005</strain>
    </source>
</reference>
<dbReference type="EMBL" id="CP032134">
    <property type="protein sequence ID" value="AXY57594.1"/>
    <property type="molecule type" value="Genomic_DNA"/>
</dbReference>
<proteinExistence type="predicted"/>
<evidence type="ECO:0000313" key="2">
    <source>
        <dbReference type="EMBL" id="MDV2467504.1"/>
    </source>
</evidence>
<dbReference type="KEGG" id="achi:CDG60_14105"/>
<dbReference type="Proteomes" id="UP000263753">
    <property type="component" value="Chromosome"/>
</dbReference>
<organism evidence="1 3">
    <name type="scientific">Acinetobacter chinensis</name>
    <dbReference type="NCBI Taxonomy" id="2004650"/>
    <lineage>
        <taxon>Bacteria</taxon>
        <taxon>Pseudomonadati</taxon>
        <taxon>Pseudomonadota</taxon>
        <taxon>Gammaproteobacteria</taxon>
        <taxon>Moraxellales</taxon>
        <taxon>Moraxellaceae</taxon>
        <taxon>Acinetobacter</taxon>
    </lineage>
</organism>